<keyword evidence="3" id="KW-1185">Reference proteome</keyword>
<evidence type="ECO:0000313" key="2">
    <source>
        <dbReference type="EMBL" id="CAF4380397.1"/>
    </source>
</evidence>
<gene>
    <name evidence="1" type="ORF">GPM918_LOCUS37550</name>
    <name evidence="2" type="ORF">SRO942_LOCUS38324</name>
</gene>
<organism evidence="1 3">
    <name type="scientific">Didymodactylos carnosus</name>
    <dbReference type="NCBI Taxonomy" id="1234261"/>
    <lineage>
        <taxon>Eukaryota</taxon>
        <taxon>Metazoa</taxon>
        <taxon>Spiralia</taxon>
        <taxon>Gnathifera</taxon>
        <taxon>Rotifera</taxon>
        <taxon>Eurotatoria</taxon>
        <taxon>Bdelloidea</taxon>
        <taxon>Philodinida</taxon>
        <taxon>Philodinidae</taxon>
        <taxon>Didymodactylos</taxon>
    </lineage>
</organism>
<evidence type="ECO:0000313" key="1">
    <source>
        <dbReference type="EMBL" id="CAF1520932.1"/>
    </source>
</evidence>
<feature type="non-terminal residue" evidence="1">
    <location>
        <position position="1"/>
    </location>
</feature>
<accession>A0A815UZL7</accession>
<dbReference type="EMBL" id="CAJNOQ010023873">
    <property type="protein sequence ID" value="CAF1520932.1"/>
    <property type="molecule type" value="Genomic_DNA"/>
</dbReference>
<dbReference type="InterPro" id="IPR011992">
    <property type="entry name" value="EF-hand-dom_pair"/>
</dbReference>
<name>A0A815UZL7_9BILA</name>
<dbReference type="Proteomes" id="UP000681722">
    <property type="component" value="Unassembled WGS sequence"/>
</dbReference>
<proteinExistence type="predicted"/>
<evidence type="ECO:0000313" key="3">
    <source>
        <dbReference type="Proteomes" id="UP000663829"/>
    </source>
</evidence>
<reference evidence="1" key="1">
    <citation type="submission" date="2021-02" db="EMBL/GenBank/DDBJ databases">
        <authorList>
            <person name="Nowell W R."/>
        </authorList>
    </citation>
    <scope>NUCLEOTIDE SEQUENCE</scope>
</reference>
<protein>
    <submittedName>
        <fullName evidence="1">Uncharacterized protein</fullName>
    </submittedName>
</protein>
<sequence>RYHPDYAAYLFGHLNCEALSTQVNLYFRVTWDFEKAGKGLAKQRILKFGFKKVAKKNDFILIEEVGDAFRQSGQNPPTDVVKDMIEKAKNLKRSNETGDTSEEFDNKLSIADFLTIVHEYWFPIEEDKEQLQ</sequence>
<dbReference type="SUPFAM" id="SSF47473">
    <property type="entry name" value="EF-hand"/>
    <property type="match status" value="1"/>
</dbReference>
<dbReference type="Gene3D" id="1.10.238.10">
    <property type="entry name" value="EF-hand"/>
    <property type="match status" value="1"/>
</dbReference>
<comment type="caution">
    <text evidence="1">The sequence shown here is derived from an EMBL/GenBank/DDBJ whole genome shotgun (WGS) entry which is preliminary data.</text>
</comment>
<dbReference type="Proteomes" id="UP000663829">
    <property type="component" value="Unassembled WGS sequence"/>
</dbReference>
<dbReference type="AlphaFoldDB" id="A0A815UZL7"/>
<dbReference type="EMBL" id="CAJOBC010089432">
    <property type="protein sequence ID" value="CAF4380397.1"/>
    <property type="molecule type" value="Genomic_DNA"/>
</dbReference>